<organism evidence="2 3">
    <name type="scientific">Rhodofomes roseus</name>
    <dbReference type="NCBI Taxonomy" id="34475"/>
    <lineage>
        <taxon>Eukaryota</taxon>
        <taxon>Fungi</taxon>
        <taxon>Dikarya</taxon>
        <taxon>Basidiomycota</taxon>
        <taxon>Agaricomycotina</taxon>
        <taxon>Agaricomycetes</taxon>
        <taxon>Polyporales</taxon>
        <taxon>Rhodofomes</taxon>
    </lineage>
</organism>
<proteinExistence type="predicted"/>
<dbReference type="PANTHER" id="PTHR11439">
    <property type="entry name" value="GAG-POL-RELATED RETROTRANSPOSON"/>
    <property type="match status" value="1"/>
</dbReference>
<gene>
    <name evidence="2" type="ORF">EVJ58_g7601</name>
</gene>
<dbReference type="PANTHER" id="PTHR11439:SF463">
    <property type="entry name" value="REVERSE TRANSCRIPTASE TY1_COPIA-TYPE DOMAIN-CONTAINING PROTEIN"/>
    <property type="match status" value="1"/>
</dbReference>
<feature type="domain" description="Reverse transcriptase Ty1/copia-type" evidence="1">
    <location>
        <begin position="12"/>
        <end position="150"/>
    </location>
</feature>
<dbReference type="EMBL" id="SEKV01000499">
    <property type="protein sequence ID" value="TFY56500.1"/>
    <property type="molecule type" value="Genomic_DNA"/>
</dbReference>
<dbReference type="STRING" id="34475.A0A4Y9Y2M7"/>
<evidence type="ECO:0000313" key="2">
    <source>
        <dbReference type="EMBL" id="TFY56500.1"/>
    </source>
</evidence>
<dbReference type="Pfam" id="PF07727">
    <property type="entry name" value="RVT_2"/>
    <property type="match status" value="1"/>
</dbReference>
<accession>A0A4Y9Y2M7</accession>
<comment type="caution">
    <text evidence="2">The sequence shown here is derived from an EMBL/GenBank/DDBJ whole genome shotgun (WGS) entry which is preliminary data.</text>
</comment>
<sequence>MQYCSSTGKSKPGFSKSMCEVWQLNKSLYGVKQAGRKWYKKVKAEFEALGFTRSNADHGMSYKNDDGKLVIIAIYVDDMLIFSNSTAAHDATKSGLFEMTDLGEVHWILNMELTRDRANRTLNLLQCQYIETILDRHGMADCKPVATPMVQNQKLTKLDVPEIDPQPYQQALSSLMYAMVGTRPNIAYTVGALSQHSATPGQEHWVVLKRVFRYL</sequence>
<protein>
    <recommendedName>
        <fullName evidence="1">Reverse transcriptase Ty1/copia-type domain-containing protein</fullName>
    </recommendedName>
</protein>
<dbReference type="Proteomes" id="UP000298390">
    <property type="component" value="Unassembled WGS sequence"/>
</dbReference>
<reference evidence="2 3" key="1">
    <citation type="submission" date="2019-01" db="EMBL/GenBank/DDBJ databases">
        <title>Genome sequencing of the rare red list fungi Fomitopsis rosea.</title>
        <authorList>
            <person name="Buettner E."/>
            <person name="Kellner H."/>
        </authorList>
    </citation>
    <scope>NUCLEOTIDE SEQUENCE [LARGE SCALE GENOMIC DNA]</scope>
    <source>
        <strain evidence="2 3">DSM 105464</strain>
    </source>
</reference>
<dbReference type="SUPFAM" id="SSF56672">
    <property type="entry name" value="DNA/RNA polymerases"/>
    <property type="match status" value="1"/>
</dbReference>
<dbReference type="AlphaFoldDB" id="A0A4Y9Y2M7"/>
<evidence type="ECO:0000313" key="3">
    <source>
        <dbReference type="Proteomes" id="UP000298390"/>
    </source>
</evidence>
<evidence type="ECO:0000259" key="1">
    <source>
        <dbReference type="Pfam" id="PF07727"/>
    </source>
</evidence>
<dbReference type="InterPro" id="IPR013103">
    <property type="entry name" value="RVT_2"/>
</dbReference>
<name>A0A4Y9Y2M7_9APHY</name>
<dbReference type="InterPro" id="IPR043502">
    <property type="entry name" value="DNA/RNA_pol_sf"/>
</dbReference>